<dbReference type="EC" id="2.1.1.171" evidence="3"/>
<dbReference type="GO" id="GO:0052913">
    <property type="term" value="F:16S rRNA (guanine(966)-N(2))-methyltransferase activity"/>
    <property type="evidence" value="ECO:0007669"/>
    <property type="project" value="UniProtKB-EC"/>
</dbReference>
<dbReference type="AlphaFoldDB" id="A0A5P3MQR0"/>
<organism evidence="3 4">
    <name type="scientific">Neisseria animalis</name>
    <dbReference type="NCBI Taxonomy" id="492"/>
    <lineage>
        <taxon>Bacteria</taxon>
        <taxon>Pseudomonadati</taxon>
        <taxon>Pseudomonadota</taxon>
        <taxon>Betaproteobacteria</taxon>
        <taxon>Neisseriales</taxon>
        <taxon>Neisseriaceae</taxon>
        <taxon>Neisseria</taxon>
    </lineage>
</organism>
<dbReference type="RefSeq" id="WP_123796352.1">
    <property type="nucleotide sequence ID" value="NZ_CP031699.1"/>
</dbReference>
<dbReference type="Proteomes" id="UP000325536">
    <property type="component" value="Chromosome"/>
</dbReference>
<dbReference type="PANTHER" id="PTHR43542:SF1">
    <property type="entry name" value="METHYLTRANSFERASE"/>
    <property type="match status" value="1"/>
</dbReference>
<name>A0A5P3MQR0_NEIAN</name>
<accession>A0A5P3MQR0</accession>
<proteinExistence type="predicted"/>
<keyword evidence="1 3" id="KW-0489">Methyltransferase</keyword>
<evidence type="ECO:0000313" key="3">
    <source>
        <dbReference type="EMBL" id="QEY23932.1"/>
    </source>
</evidence>
<dbReference type="Gene3D" id="3.40.50.150">
    <property type="entry name" value="Vaccinia Virus protein VP39"/>
    <property type="match status" value="1"/>
</dbReference>
<dbReference type="PIRSF" id="PIRSF004553">
    <property type="entry name" value="CHP00095"/>
    <property type="match status" value="1"/>
</dbReference>
<keyword evidence="4" id="KW-1185">Reference proteome</keyword>
<evidence type="ECO:0000256" key="2">
    <source>
        <dbReference type="ARBA" id="ARBA00022679"/>
    </source>
</evidence>
<dbReference type="SUPFAM" id="SSF53335">
    <property type="entry name" value="S-adenosyl-L-methionine-dependent methyltransferases"/>
    <property type="match status" value="1"/>
</dbReference>
<dbReference type="InterPro" id="IPR004398">
    <property type="entry name" value="RNA_MeTrfase_RsmD"/>
</dbReference>
<reference evidence="3 4" key="1">
    <citation type="submission" date="2018-08" db="EMBL/GenBank/DDBJ databases">
        <title>Neisseria animalis ATCC 49930 complete genome.</title>
        <authorList>
            <person name="Veseli I.A."/>
            <person name="Mascarenhas dos Santos A.C."/>
            <person name="Buttler R."/>
            <person name="Pombert J.-F."/>
        </authorList>
    </citation>
    <scope>NUCLEOTIDE SEQUENCE [LARGE SCALE GENOMIC DNA]</scope>
    <source>
        <strain evidence="3 4">ATCC 49930</strain>
    </source>
</reference>
<evidence type="ECO:0000256" key="1">
    <source>
        <dbReference type="ARBA" id="ARBA00022603"/>
    </source>
</evidence>
<dbReference type="PANTHER" id="PTHR43542">
    <property type="entry name" value="METHYLTRANSFERASE"/>
    <property type="match status" value="1"/>
</dbReference>
<dbReference type="InterPro" id="IPR002052">
    <property type="entry name" value="DNA_methylase_N6_adenine_CS"/>
</dbReference>
<dbReference type="EMBL" id="CP031699">
    <property type="protein sequence ID" value="QEY23932.1"/>
    <property type="molecule type" value="Genomic_DNA"/>
</dbReference>
<dbReference type="PROSITE" id="PS00092">
    <property type="entry name" value="N6_MTASE"/>
    <property type="match status" value="1"/>
</dbReference>
<protein>
    <submittedName>
        <fullName evidence="3">16S rRNA (Guanine(966)-N(2))-methyltransferase RsmD</fullName>
        <ecNumber evidence="3">2.1.1.171</ecNumber>
    </submittedName>
</protein>
<dbReference type="KEGG" id="naq:D0T90_04975"/>
<sequence length="192" mass="21784">MMETKKNNAKHSNQVRIIGGTHRGRKLAFASAEGLRPTPDMVREKLFNWLGQDLTGKAVLDLFAGSGALGLESASRRASRVVMVDNNRDTVQSLNRNCKELGFRQAETLFADGITYLKNTMDSFDVVFLDPPFAWNRWAELFDLLELHLKNGAMVYVETGSLPQRPPYLETYREGRSGMSKFELLLYSQEFE</sequence>
<dbReference type="Pfam" id="PF03602">
    <property type="entry name" value="Cons_hypoth95"/>
    <property type="match status" value="1"/>
</dbReference>
<dbReference type="InterPro" id="IPR029063">
    <property type="entry name" value="SAM-dependent_MTases_sf"/>
</dbReference>
<keyword evidence="2 3" id="KW-0808">Transferase</keyword>
<dbReference type="GO" id="GO:0003676">
    <property type="term" value="F:nucleic acid binding"/>
    <property type="evidence" value="ECO:0007669"/>
    <property type="project" value="InterPro"/>
</dbReference>
<dbReference type="CDD" id="cd02440">
    <property type="entry name" value="AdoMet_MTases"/>
    <property type="match status" value="1"/>
</dbReference>
<evidence type="ECO:0000313" key="4">
    <source>
        <dbReference type="Proteomes" id="UP000325536"/>
    </source>
</evidence>
<dbReference type="OrthoDB" id="9803017at2"/>
<dbReference type="NCBIfam" id="TIGR00095">
    <property type="entry name" value="16S rRNA (guanine(966)-N(2))-methyltransferase RsmD"/>
    <property type="match status" value="1"/>
</dbReference>
<gene>
    <name evidence="3" type="primary">rsmD</name>
    <name evidence="3" type="ORF">D0T90_04975</name>
</gene>